<evidence type="ECO:0000256" key="5">
    <source>
        <dbReference type="ARBA" id="ARBA00023211"/>
    </source>
</evidence>
<dbReference type="InterPro" id="IPR002791">
    <property type="entry name" value="ARMT1-like_metal-bd"/>
</dbReference>
<dbReference type="PANTHER" id="PTHR12260">
    <property type="entry name" value="DAMAGE-CONTROL PHOSPHATASE ARMT1"/>
    <property type="match status" value="1"/>
</dbReference>
<dbReference type="Gene3D" id="1.20.930.60">
    <property type="match status" value="1"/>
</dbReference>
<evidence type="ECO:0000256" key="7">
    <source>
        <dbReference type="RuleBase" id="RU367030"/>
    </source>
</evidence>
<gene>
    <name evidence="9" type="ORF">SmJEL517_g04111</name>
</gene>
<dbReference type="GO" id="GO:0097023">
    <property type="term" value="F:fructose 6-phosphate aldolase activity"/>
    <property type="evidence" value="ECO:0007669"/>
    <property type="project" value="RHEA"/>
</dbReference>
<dbReference type="InterPro" id="IPR039763">
    <property type="entry name" value="ARMT1"/>
</dbReference>
<comment type="caution">
    <text evidence="9">The sequence shown here is derived from an EMBL/GenBank/DDBJ whole genome shotgun (WGS) entry which is preliminary data.</text>
</comment>
<comment type="catalytic activity">
    <reaction evidence="1 7">
        <text>beta-D-fructose 1-phosphate + H2O = D-fructose + phosphate</text>
        <dbReference type="Rhea" id="RHEA:35603"/>
        <dbReference type="ChEBI" id="CHEBI:15377"/>
        <dbReference type="ChEBI" id="CHEBI:37721"/>
        <dbReference type="ChEBI" id="CHEBI:43474"/>
        <dbReference type="ChEBI" id="CHEBI:138881"/>
    </reaction>
</comment>
<dbReference type="Proteomes" id="UP000319731">
    <property type="component" value="Unassembled WGS sequence"/>
</dbReference>
<keyword evidence="4 7" id="KW-0378">Hydrolase</keyword>
<accession>A0A507BTE0</accession>
<evidence type="ECO:0000313" key="10">
    <source>
        <dbReference type="Proteomes" id="UP000319731"/>
    </source>
</evidence>
<dbReference type="GO" id="GO:0006974">
    <property type="term" value="P:DNA damage response"/>
    <property type="evidence" value="ECO:0007669"/>
    <property type="project" value="TreeGrafter"/>
</dbReference>
<keyword evidence="5 7" id="KW-0464">Manganese</keyword>
<sequence length="447" mass="50517">MTDLKAVVPSAIPRTALSGSRPNTFAYDTLKDRMPVTLTQAIDELSRSFHEGQPDDDKTAKVKAIIASLGAIKYDLTHDKPLIPLTDHAEDTEVWNFVLAHAWKDATWYSASWLFAECYMYRRMQEAVNLSGLKSLDLFESKKRSAFKGSIPSVTGLGTILNDWINPPPKAGFQHHQKGFTDEEILSDLLQYTLWGNQADLSLLVHAKHDDMHKTQISTKTGLEDTRHNIIVDDLDRIVHYLTTLEGGVVHFVLDNSGLELCADLCLAHWLMHKGIANKVIFHVKSFPWFVSDTTKQDIHWTLEQCSDLPAPLPHLATAWSNWFASARWEIKAHPFWTSPYAFYDLPSAAPLLYRELAGADFVFFKGDLNYRKLTYDCVWETTMPLSKAIGNDMIHIKGAVHRTCKSDVCCGLTTAQEEELEKEDKDWMVNGKRGVISALFHINLAT</sequence>
<comment type="catalytic activity">
    <reaction evidence="6 7">
        <text>beta-D-fructose 6-phosphate = dihydroxyacetone + D-glyceraldehyde 3-phosphate</text>
        <dbReference type="Rhea" id="RHEA:28002"/>
        <dbReference type="ChEBI" id="CHEBI:16016"/>
        <dbReference type="ChEBI" id="CHEBI:57634"/>
        <dbReference type="ChEBI" id="CHEBI:59776"/>
    </reaction>
</comment>
<dbReference type="EMBL" id="QEAO01000026">
    <property type="protein sequence ID" value="TPX32820.1"/>
    <property type="molecule type" value="Genomic_DNA"/>
</dbReference>
<evidence type="ECO:0000256" key="2">
    <source>
        <dbReference type="ARBA" id="ARBA00009519"/>
    </source>
</evidence>
<keyword evidence="3 7" id="KW-0479">Metal-binding</keyword>
<organism evidence="9 10">
    <name type="scientific">Synchytrium microbalum</name>
    <dbReference type="NCBI Taxonomy" id="1806994"/>
    <lineage>
        <taxon>Eukaryota</taxon>
        <taxon>Fungi</taxon>
        <taxon>Fungi incertae sedis</taxon>
        <taxon>Chytridiomycota</taxon>
        <taxon>Chytridiomycota incertae sedis</taxon>
        <taxon>Chytridiomycetes</taxon>
        <taxon>Synchytriales</taxon>
        <taxon>Synchytriaceae</taxon>
        <taxon>Synchytrium</taxon>
    </lineage>
</organism>
<dbReference type="GO" id="GO:0046872">
    <property type="term" value="F:metal ion binding"/>
    <property type="evidence" value="ECO:0007669"/>
    <property type="project" value="UniProtKB-UniRule"/>
</dbReference>
<feature type="domain" description="Damage-control phosphatase ARMT1-like metal-binding" evidence="8">
    <location>
        <begin position="29"/>
        <end position="419"/>
    </location>
</feature>
<dbReference type="AlphaFoldDB" id="A0A507BTE0"/>
<comment type="function">
    <text evidence="7">Metal-dependent phosphatase that shows phosphatase activity against several substrates, including fructose-1-phosphate and fructose-6-phosphate. Its preference for fructose-1-phosphate, a strong glycating agent that causes DNA damage rather than a canonical yeast metabolite, suggests a damage-control function in hexose phosphate metabolism.</text>
</comment>
<reference evidence="9 10" key="1">
    <citation type="journal article" date="2019" name="Sci. Rep.">
        <title>Comparative genomics of chytrid fungi reveal insights into the obligate biotrophic and pathogenic lifestyle of Synchytrium endobioticum.</title>
        <authorList>
            <person name="van de Vossenberg B.T.L.H."/>
            <person name="Warris S."/>
            <person name="Nguyen H.D.T."/>
            <person name="van Gent-Pelzer M.P.E."/>
            <person name="Joly D.L."/>
            <person name="van de Geest H.C."/>
            <person name="Bonants P.J.M."/>
            <person name="Smith D.S."/>
            <person name="Levesque C.A."/>
            <person name="van der Lee T.A.J."/>
        </authorList>
    </citation>
    <scope>NUCLEOTIDE SEQUENCE [LARGE SCALE GENOMIC DNA]</scope>
    <source>
        <strain evidence="9 10">JEL517</strain>
    </source>
</reference>
<dbReference type="Gene3D" id="3.40.50.10880">
    <property type="entry name" value="Uncharacterised protein PF01937, DUF89, domain 3"/>
    <property type="match status" value="1"/>
</dbReference>
<dbReference type="EC" id="3.1.3.-" evidence="7"/>
<dbReference type="GO" id="GO:0103026">
    <property type="term" value="F:fructose-1-phosphatase activity"/>
    <property type="evidence" value="ECO:0007669"/>
    <property type="project" value="RHEA"/>
</dbReference>
<dbReference type="GeneID" id="42005336"/>
<evidence type="ECO:0000313" key="9">
    <source>
        <dbReference type="EMBL" id="TPX32820.1"/>
    </source>
</evidence>
<evidence type="ECO:0000259" key="8">
    <source>
        <dbReference type="Pfam" id="PF01937"/>
    </source>
</evidence>
<dbReference type="InterPro" id="IPR036075">
    <property type="entry name" value="ARMT-1-like_metal-bd_sf"/>
</dbReference>
<evidence type="ECO:0000256" key="3">
    <source>
        <dbReference type="ARBA" id="ARBA00022723"/>
    </source>
</evidence>
<dbReference type="SUPFAM" id="SSF111321">
    <property type="entry name" value="AF1104-like"/>
    <property type="match status" value="1"/>
</dbReference>
<evidence type="ECO:0000256" key="6">
    <source>
        <dbReference type="ARBA" id="ARBA00048809"/>
    </source>
</evidence>
<dbReference type="GO" id="GO:0005634">
    <property type="term" value="C:nucleus"/>
    <property type="evidence" value="ECO:0007669"/>
    <property type="project" value="TreeGrafter"/>
</dbReference>
<proteinExistence type="inferred from homology"/>
<dbReference type="Pfam" id="PF01937">
    <property type="entry name" value="ARMT1-like_dom"/>
    <property type="match status" value="1"/>
</dbReference>
<evidence type="ECO:0000256" key="1">
    <source>
        <dbReference type="ARBA" id="ARBA00001326"/>
    </source>
</evidence>
<dbReference type="STRING" id="1806994.A0A507BTE0"/>
<dbReference type="PANTHER" id="PTHR12260:SF6">
    <property type="entry name" value="DAMAGE-CONTROL PHOSPHATASE ARMT1"/>
    <property type="match status" value="1"/>
</dbReference>
<keyword evidence="10" id="KW-1185">Reference proteome</keyword>
<dbReference type="RefSeq" id="XP_031023957.1">
    <property type="nucleotide sequence ID" value="XM_031170039.1"/>
</dbReference>
<comment type="cofactor">
    <cofactor evidence="7">
        <name>Mn(2+)</name>
        <dbReference type="ChEBI" id="CHEBI:29035"/>
    </cofactor>
    <cofactor evidence="7">
        <name>Ni(2+)</name>
        <dbReference type="ChEBI" id="CHEBI:49786"/>
    </cofactor>
</comment>
<comment type="similarity">
    <text evidence="2 7">Belongs to the damage-control phosphatase family. Sugar phosphate phosphatase III subfamily.</text>
</comment>
<name>A0A507BTE0_9FUNG</name>
<evidence type="ECO:0000256" key="4">
    <source>
        <dbReference type="ARBA" id="ARBA00022801"/>
    </source>
</evidence>
<comment type="domain">
    <text evidence="7">Subfamily III proteins have a conserved RTxK motif about 40-50 residues from the C-terminus; the threonine may be replaced by serine or cysteine.</text>
</comment>
<protein>
    <recommendedName>
        <fullName evidence="7">Sugar phosphate phosphatase</fullName>
        <ecNumber evidence="7">3.1.3.-</ecNumber>
    </recommendedName>
</protein>
<dbReference type="OrthoDB" id="541375at2759"/>